<dbReference type="AlphaFoldDB" id="A0A6J4Q9C6"/>
<keyword evidence="5 6" id="KW-0233">DNA recombination</keyword>
<sequence length="389" mass="44002">MQARVRQGVKTVLEEVLQEEEMTEHLEAGYRELTPTRRGERNGHYTRNLLTPAGKIERLEVPRDREGEFVTELFERYKPMTGDVEEAVLEMYLSGICVRKIAAVTEALSRVKVGKEDALSRIARRLEEEQRTWRERSLKEKAYPYLYLDATYLKVRWGASVTSSMALLACVGVDEEGFREVVLAMEVAGSEKGAPYTSLVRGLLDRGLKGVRLVVSDDHEGIIKAAVAGELAGVGWQRCVVHFVHFERNVLSHVPASAMGEVVENLKAIFKVRREKTARALAEEFVELYGGRFPKAISVFEAGIGDALTYLGYPGSHHARIRTTNMLERLFEEVKRRTRVVGVLPNETSASTLATEIALRSSEEWVLRRYLTMDVLEEEEKPNPQLSRH</sequence>
<keyword evidence="6" id="KW-0814">Transposable element</keyword>
<dbReference type="GO" id="GO:0003677">
    <property type="term" value="F:DNA binding"/>
    <property type="evidence" value="ECO:0007669"/>
    <property type="project" value="UniProtKB-UniRule"/>
</dbReference>
<reference evidence="7" key="1">
    <citation type="submission" date="2020-02" db="EMBL/GenBank/DDBJ databases">
        <authorList>
            <person name="Meier V. D."/>
        </authorList>
    </citation>
    <scope>NUCLEOTIDE SEQUENCE</scope>
    <source>
        <strain evidence="7">AVDCRST_MAG78</strain>
    </source>
</reference>
<evidence type="ECO:0000256" key="2">
    <source>
        <dbReference type="ARBA" id="ARBA00010961"/>
    </source>
</evidence>
<organism evidence="7">
    <name type="scientific">uncultured Rubrobacteraceae bacterium</name>
    <dbReference type="NCBI Taxonomy" id="349277"/>
    <lineage>
        <taxon>Bacteria</taxon>
        <taxon>Bacillati</taxon>
        <taxon>Actinomycetota</taxon>
        <taxon>Rubrobacteria</taxon>
        <taxon>Rubrobacterales</taxon>
        <taxon>Rubrobacteraceae</taxon>
        <taxon>environmental samples</taxon>
    </lineage>
</organism>
<dbReference type="NCBIfam" id="NF033543">
    <property type="entry name" value="transpos_IS256"/>
    <property type="match status" value="1"/>
</dbReference>
<evidence type="ECO:0000256" key="1">
    <source>
        <dbReference type="ARBA" id="ARBA00002190"/>
    </source>
</evidence>
<dbReference type="GO" id="GO:0006313">
    <property type="term" value="P:DNA transposition"/>
    <property type="evidence" value="ECO:0007669"/>
    <property type="project" value="UniProtKB-UniRule"/>
</dbReference>
<keyword evidence="4 6" id="KW-0238">DNA-binding</keyword>
<name>A0A6J4Q9C6_9ACTN</name>
<evidence type="ECO:0000256" key="4">
    <source>
        <dbReference type="ARBA" id="ARBA00023125"/>
    </source>
</evidence>
<dbReference type="GO" id="GO:0004803">
    <property type="term" value="F:transposase activity"/>
    <property type="evidence" value="ECO:0007669"/>
    <property type="project" value="UniProtKB-UniRule"/>
</dbReference>
<evidence type="ECO:0000313" key="7">
    <source>
        <dbReference type="EMBL" id="CAA9431855.1"/>
    </source>
</evidence>
<comment type="similarity">
    <text evidence="2 6">Belongs to the transposase mutator family.</text>
</comment>
<protein>
    <recommendedName>
        <fullName evidence="6">Mutator family transposase</fullName>
    </recommendedName>
</protein>
<dbReference type="PANTHER" id="PTHR33217">
    <property type="entry name" value="TRANSPOSASE FOR INSERTION SEQUENCE ELEMENT IS1081"/>
    <property type="match status" value="1"/>
</dbReference>
<accession>A0A6J4Q9C6</accession>
<dbReference type="InterPro" id="IPR001207">
    <property type="entry name" value="Transposase_mutator"/>
</dbReference>
<evidence type="ECO:0000256" key="3">
    <source>
        <dbReference type="ARBA" id="ARBA00022578"/>
    </source>
</evidence>
<proteinExistence type="inferred from homology"/>
<keyword evidence="3 6" id="KW-0815">Transposition</keyword>
<comment type="function">
    <text evidence="1 6">Required for the transposition of the insertion element.</text>
</comment>
<dbReference type="Pfam" id="PF00872">
    <property type="entry name" value="Transposase_mut"/>
    <property type="match status" value="1"/>
</dbReference>
<dbReference type="EMBL" id="CADCVB010000117">
    <property type="protein sequence ID" value="CAA9431855.1"/>
    <property type="molecule type" value="Genomic_DNA"/>
</dbReference>
<evidence type="ECO:0000256" key="5">
    <source>
        <dbReference type="ARBA" id="ARBA00023172"/>
    </source>
</evidence>
<evidence type="ECO:0000256" key="6">
    <source>
        <dbReference type="RuleBase" id="RU365089"/>
    </source>
</evidence>
<dbReference type="PANTHER" id="PTHR33217:SF7">
    <property type="entry name" value="TRANSPOSASE FOR INSERTION SEQUENCE ELEMENT IS1081"/>
    <property type="match status" value="1"/>
</dbReference>
<gene>
    <name evidence="7" type="ORF">AVDCRST_MAG78-1743</name>
</gene>